<dbReference type="GO" id="GO:0003677">
    <property type="term" value="F:DNA binding"/>
    <property type="evidence" value="ECO:0007669"/>
    <property type="project" value="UniProtKB-KW"/>
</dbReference>
<evidence type="ECO:0000256" key="2">
    <source>
        <dbReference type="ARBA" id="ARBA00023015"/>
    </source>
</evidence>
<feature type="domain" description="HTH cro/C1-type" evidence="5">
    <location>
        <begin position="10"/>
        <end position="64"/>
    </location>
</feature>
<dbReference type="Gene3D" id="1.10.260.40">
    <property type="entry name" value="lambda repressor-like DNA-binding domains"/>
    <property type="match status" value="1"/>
</dbReference>
<dbReference type="InterPro" id="IPR050807">
    <property type="entry name" value="TransReg_Diox_bact_type"/>
</dbReference>
<dbReference type="Pfam" id="PF09856">
    <property type="entry name" value="ScfRs"/>
    <property type="match status" value="1"/>
</dbReference>
<comment type="similarity">
    <text evidence="1">Belongs to the short-chain fatty acyl-CoA assimilation regulator (ScfR) family.</text>
</comment>
<evidence type="ECO:0000256" key="1">
    <source>
        <dbReference type="ARBA" id="ARBA00007227"/>
    </source>
</evidence>
<dbReference type="InterPro" id="IPR010982">
    <property type="entry name" value="Lambda_DNA-bd_dom_sf"/>
</dbReference>
<evidence type="ECO:0000259" key="5">
    <source>
        <dbReference type="PROSITE" id="PS50943"/>
    </source>
</evidence>
<dbReference type="InterPro" id="IPR010359">
    <property type="entry name" value="IrrE_HExxH"/>
</dbReference>
<keyword evidence="3" id="KW-0238">DNA-binding</keyword>
<dbReference type="Pfam" id="PF01381">
    <property type="entry name" value="HTH_3"/>
    <property type="match status" value="1"/>
</dbReference>
<dbReference type="GO" id="GO:0005829">
    <property type="term" value="C:cytosol"/>
    <property type="evidence" value="ECO:0007669"/>
    <property type="project" value="TreeGrafter"/>
</dbReference>
<dbReference type="CDD" id="cd00093">
    <property type="entry name" value="HTH_XRE"/>
    <property type="match status" value="1"/>
</dbReference>
<sequence length="482" mass="53035">MAPTRIGRIVRRLRIERSLSQQGLAVRLGISSSYLNLIEHDQRSVTASLLIKLTRALDVSIETLSGIDEQRLEGLLHEALSDPLLGAHGVPAQEIAALAAQPEVARAVLTLHQAFRAAHHDATRLMLPTGTRVILPQEEARLVYDERLNYFPDLEEAAERVRTDMAHGARLPDADALPPSESNHMIATRLRQHHGIVVRIAALDGAFRRYDPDSRLLLLSDLLPRESRGFQLAFQLMLIEGRDSMERLLHEIAPSSEEARLVIQIGLVNYAAAALLMPYSAFLSAATALRYDLDILSARFGVSYQQAAQRLSTLQKPGERGVPFFFVRTDPAGNITKSFSACGFPVPRQGNSCPQWNANTCFSTPGVTQAQVAQFTDGRTFLCFARTVTGISTGWNDIRPVHAVAMGCDITRAGEIVYSDRLNLQAPAIPVGISCHLCDWTECRSRAFPPLHHRLAPDINRRDSLPFTFAPAPADPGGTPSR</sequence>
<dbReference type="Pfam" id="PF06114">
    <property type="entry name" value="Peptidase_M78"/>
    <property type="match status" value="1"/>
</dbReference>
<proteinExistence type="inferred from homology"/>
<keyword evidence="4" id="KW-0804">Transcription</keyword>
<comment type="caution">
    <text evidence="6">The sequence shown here is derived from an EMBL/GenBank/DDBJ whole genome shotgun (WGS) entry which is preliminary data.</text>
</comment>
<dbReference type="SMART" id="SM00530">
    <property type="entry name" value="HTH_XRE"/>
    <property type="match status" value="1"/>
</dbReference>
<evidence type="ECO:0000256" key="4">
    <source>
        <dbReference type="ARBA" id="ARBA00023163"/>
    </source>
</evidence>
<keyword evidence="7" id="KW-1185">Reference proteome</keyword>
<dbReference type="Proteomes" id="UP000578030">
    <property type="component" value="Unassembled WGS sequence"/>
</dbReference>
<dbReference type="AlphaFoldDB" id="A0A7W4K628"/>
<protein>
    <submittedName>
        <fullName evidence="6">DUF2083 domain-containing protein</fullName>
    </submittedName>
</protein>
<name>A0A7W4K628_9PROT</name>
<dbReference type="GO" id="GO:0003700">
    <property type="term" value="F:DNA-binding transcription factor activity"/>
    <property type="evidence" value="ECO:0007669"/>
    <property type="project" value="TreeGrafter"/>
</dbReference>
<dbReference type="InterPro" id="IPR026281">
    <property type="entry name" value="HTH_RamB"/>
</dbReference>
<gene>
    <name evidence="6" type="ORF">HLH28_05630</name>
</gene>
<evidence type="ECO:0000313" key="7">
    <source>
        <dbReference type="Proteomes" id="UP000578030"/>
    </source>
</evidence>
<reference evidence="6 7" key="1">
    <citation type="submission" date="2020-04" db="EMBL/GenBank/DDBJ databases">
        <title>Description of novel Gluconacetobacter.</title>
        <authorList>
            <person name="Sombolestani A."/>
        </authorList>
    </citation>
    <scope>NUCLEOTIDE SEQUENCE [LARGE SCALE GENOMIC DNA]</scope>
    <source>
        <strain evidence="6 7">LMG 27802</strain>
    </source>
</reference>
<dbReference type="EMBL" id="JABEQM010000003">
    <property type="protein sequence ID" value="MBB2201064.1"/>
    <property type="molecule type" value="Genomic_DNA"/>
</dbReference>
<organism evidence="6 7">
    <name type="scientific">Gluconacetobacter tumulisoli</name>
    <dbReference type="NCBI Taxonomy" id="1286189"/>
    <lineage>
        <taxon>Bacteria</taxon>
        <taxon>Pseudomonadati</taxon>
        <taxon>Pseudomonadota</taxon>
        <taxon>Alphaproteobacteria</taxon>
        <taxon>Acetobacterales</taxon>
        <taxon>Acetobacteraceae</taxon>
        <taxon>Gluconacetobacter</taxon>
    </lineage>
</organism>
<dbReference type="InterPro" id="IPR001387">
    <property type="entry name" value="Cro/C1-type_HTH"/>
</dbReference>
<dbReference type="SUPFAM" id="SSF47413">
    <property type="entry name" value="lambda repressor-like DNA-binding domains"/>
    <property type="match status" value="1"/>
</dbReference>
<dbReference type="InterPro" id="IPR018653">
    <property type="entry name" value="ScfR_C"/>
</dbReference>
<dbReference type="PANTHER" id="PTHR46797:SF23">
    <property type="entry name" value="HTH-TYPE TRANSCRIPTIONAL REGULATOR SUTR"/>
    <property type="match status" value="1"/>
</dbReference>
<dbReference type="PIRSF" id="PIRSF019251">
    <property type="entry name" value="Rv0465c"/>
    <property type="match status" value="1"/>
</dbReference>
<dbReference type="RefSeq" id="WP_182955722.1">
    <property type="nucleotide sequence ID" value="NZ_JABEQM010000003.1"/>
</dbReference>
<keyword evidence="2" id="KW-0805">Transcription regulation</keyword>
<evidence type="ECO:0000256" key="3">
    <source>
        <dbReference type="ARBA" id="ARBA00023125"/>
    </source>
</evidence>
<dbReference type="PROSITE" id="PS50943">
    <property type="entry name" value="HTH_CROC1"/>
    <property type="match status" value="1"/>
</dbReference>
<accession>A0A7W4K628</accession>
<dbReference type="PANTHER" id="PTHR46797">
    <property type="entry name" value="HTH-TYPE TRANSCRIPTIONAL REGULATOR"/>
    <property type="match status" value="1"/>
</dbReference>
<evidence type="ECO:0000313" key="6">
    <source>
        <dbReference type="EMBL" id="MBB2201064.1"/>
    </source>
</evidence>